<comment type="caution">
    <text evidence="1">The sequence shown here is derived from an EMBL/GenBank/DDBJ whole genome shotgun (WGS) entry which is preliminary data.</text>
</comment>
<sequence length="1449" mass="153233">MDIEVLRQAAVVKEVNGDVVIVNVDGDARKAKVGDTIAVNDIVLTASHASIVLDTVYVPDNCIACSDNSGGWVTADIDGDVSIDVEQLEDASFSGLDIDAIQEAILAGADPTEILEATAAGGGAGSANAGFVTIEYNGAEVLASTFFETNGISGEADVVDEEQARPLVFAAGGNNLSETLVEGSISLSTYPQSITSSATIFAGDLPLDSNTFVPTAASLSALLAELNSDITSGGQAVSFRYDSASNAIIGELGGLEVVNIDIDATNIGKDVNLQLTTTIYQPIDHVPSIAGGLVSIADDQVSISFEISGSDTGGNPIQLPVSAQVTIADGDNPTIESVPQAQVSESALTDGSIPSTSAVESQGQVTFSEGSDTITKFVVDVDAFNTSANLTSQGYSIELREEPADSGTYLGVYTDSTGSEVTVFTFSFDTNTKGSYTFELSEALDHPDGQNNNELIFSLPIFAIDSDNDRTPTTSLNVVVTDDVQLMQNGNWTITEPNVGDTPTTATIDVMPAHSADGATITEFKFGDNPTQQLDQSITGEQKFDYPEGSLYITLDGEMRFEPNRDLDHKNGDVVKDIVVTSGDFDKDSVSATVTLTIQDGDDPVINTIPSVSLSESQLTDGSAPSGSAVQATGTISYTEGSDNLSHFRLEPSEFNTDGSLKSNGLVVELREEPADSGQYIGFTTGANGVETTVFTLNFDGTNKGDYTFTLIEAIDHANANGNNDLSFALPIYMVDSDGDNSAKADLDITITDDVQLMQNGSWTITEPNTGETPTTATIDVMPSHSADGATIAEFKFGDNPTQQLDQNLTGEQKFDYPEGSLYITLDGEMRFEPNRDLDHENGDIVKNIVLTSGDFDKDSVNATVTLTIQDGDDPVINTVPSVSLSESQLADGSAPSGSAVQATGTISYTEGSDNLSHFRLEPTEFNTDGSLKSNGLVIELREDPADSGQYIGFTTTANGVETTVFTLDFNDADYTFTLIEALDHANADGNNDLSFALPVYMVDSDGDNSAKANLDITITDDVQLMQNGSWTITEPNQDENPTTATIDVMPAHSADGATITEFKFGDNPTQQLDQSITGEQKFDYPEGSLYITLDGEMRFEPNRDLDHENGDIVKDIVVTSGDFDKDSVSATVTLTILDGDDPVINSVPSVSLSESQLADGSAPSGSAVQATGTISYTEGSDNLSHFRLEPSEFNTDGSLKSNGLVIELREDPADSGQYIGFTTTANGVETIVFTLDFNNVDYTFTLIEALDHANADGNNDLSFALPVYMVDSDGDNSAKADLDITITDDVQLMQNGSWTIAEPNQGENPTTTTIDVMPAHSADGATITEFKFGDNPTQQLDQTVTGEQKFDYPEGSLYITLDGEMRFEPNRDLDHSVGDIVKDIVVTSGDFDKDSVSATVTLTIQDGDDPVINTVSSVSLSESQLADGSAPSGSAVQATGTISYTEGS</sequence>
<proteinExistence type="predicted"/>
<accession>A0ACC4NZD4</accession>
<reference evidence="1" key="1">
    <citation type="submission" date="2014-10" db="EMBL/GenBank/DDBJ databases">
        <title>Genome sequencing of Vibrio caribbeanicus T14.</title>
        <authorList>
            <person name="Chan K.-G."/>
            <person name="Mohamad N.I."/>
        </authorList>
    </citation>
    <scope>NUCLEOTIDE SEQUENCE</scope>
    <source>
        <strain evidence="1">T14</strain>
    </source>
</reference>
<gene>
    <name evidence="1" type="ORF">NM09_03415</name>
</gene>
<feature type="non-terminal residue" evidence="1">
    <location>
        <position position="1449"/>
    </location>
</feature>
<protein>
    <submittedName>
        <fullName evidence="1">Type I secretion protein</fullName>
    </submittedName>
</protein>
<evidence type="ECO:0000313" key="2">
    <source>
        <dbReference type="Proteomes" id="UP000030421"/>
    </source>
</evidence>
<evidence type="ECO:0000313" key="1">
    <source>
        <dbReference type="EMBL" id="KHD25818.1"/>
    </source>
</evidence>
<dbReference type="Proteomes" id="UP000030421">
    <property type="component" value="Unassembled WGS sequence"/>
</dbReference>
<name>A0ACC4NZD4_9VIBR</name>
<keyword evidence="2" id="KW-1185">Reference proteome</keyword>
<dbReference type="EMBL" id="JRWR01000003">
    <property type="protein sequence ID" value="KHD25818.1"/>
    <property type="molecule type" value="Genomic_DNA"/>
</dbReference>
<organism evidence="1 2">
    <name type="scientific">Vibrio caribbeanicus</name>
    <dbReference type="NCBI Taxonomy" id="701175"/>
    <lineage>
        <taxon>Bacteria</taxon>
        <taxon>Pseudomonadati</taxon>
        <taxon>Pseudomonadota</taxon>
        <taxon>Gammaproteobacteria</taxon>
        <taxon>Vibrionales</taxon>
        <taxon>Vibrionaceae</taxon>
        <taxon>Vibrio</taxon>
    </lineage>
</organism>